<dbReference type="Pfam" id="PF01368">
    <property type="entry name" value="DHH"/>
    <property type="match status" value="1"/>
</dbReference>
<dbReference type="PANTHER" id="PTHR47618">
    <property type="entry name" value="BIFUNCTIONAL OLIGORIBONUCLEASE AND PAP PHOSPHATASE NRNA"/>
    <property type="match status" value="1"/>
</dbReference>
<dbReference type="EMBL" id="FPKX01000047">
    <property type="protein sequence ID" value="SFZ98373.1"/>
    <property type="molecule type" value="Genomic_DNA"/>
</dbReference>
<dbReference type="InterPro" id="IPR003156">
    <property type="entry name" value="DHHA1_dom"/>
</dbReference>
<dbReference type="AlphaFoldDB" id="A0A1W1EED6"/>
<feature type="domain" description="DHHA1" evidence="2">
    <location>
        <begin position="230"/>
        <end position="315"/>
    </location>
</feature>
<organism evidence="3">
    <name type="scientific">hydrothermal vent metagenome</name>
    <dbReference type="NCBI Taxonomy" id="652676"/>
    <lineage>
        <taxon>unclassified sequences</taxon>
        <taxon>metagenomes</taxon>
        <taxon>ecological metagenomes</taxon>
    </lineage>
</organism>
<dbReference type="InterPro" id="IPR051319">
    <property type="entry name" value="Oligoribo/pAp-PDE_c-di-AMP_PDE"/>
</dbReference>
<sequence length="320" mass="35504">MSKSHLYAKEVKEKLDKARNITILTHLNPDADTIGTGLGIFNILSKDKTKRIEIVNASNMLAKHLDFLPAYSKIKNKMDFEDSLIISCDCANIDRLGFELKGREIINIDHHKSNELYGDINIVMPEYASASQVAYELFKELTPIDLNSATCFYTALFSDTRHFTTSSVDENVFKFATELVTLGVNPANVAKNCTQRKSLSSIRILNKALQNLELSCDAQLATLFVTYEDILSTGATMPDVDGIVDYGKSLATVKISVFYMELEDSVRVSLRSKGIDVSSLAKKMGGGGHKVAAGFICEKRDLHEIIDILTKIIKESSLFD</sequence>
<protein>
    <submittedName>
        <fullName evidence="3">FIG146085: 3'-to-5' oligoribonuclease A, Bacillus type</fullName>
    </submittedName>
</protein>
<dbReference type="InterPro" id="IPR038763">
    <property type="entry name" value="DHH_sf"/>
</dbReference>
<reference evidence="3" key="1">
    <citation type="submission" date="2016-10" db="EMBL/GenBank/DDBJ databases">
        <authorList>
            <person name="de Groot N.N."/>
        </authorList>
    </citation>
    <scope>NUCLEOTIDE SEQUENCE</scope>
</reference>
<evidence type="ECO:0000259" key="2">
    <source>
        <dbReference type="Pfam" id="PF02272"/>
    </source>
</evidence>
<proteinExistence type="predicted"/>
<dbReference type="GO" id="GO:0003676">
    <property type="term" value="F:nucleic acid binding"/>
    <property type="evidence" value="ECO:0007669"/>
    <property type="project" value="InterPro"/>
</dbReference>
<gene>
    <name evidence="3" type="ORF">MNB_SV-5-31</name>
</gene>
<dbReference type="SUPFAM" id="SSF64182">
    <property type="entry name" value="DHH phosphoesterases"/>
    <property type="match status" value="1"/>
</dbReference>
<dbReference type="Gene3D" id="3.10.310.30">
    <property type="match status" value="1"/>
</dbReference>
<evidence type="ECO:0000313" key="3">
    <source>
        <dbReference type="EMBL" id="SFZ98373.1"/>
    </source>
</evidence>
<accession>A0A1W1EED6</accession>
<dbReference type="PANTHER" id="PTHR47618:SF1">
    <property type="entry name" value="BIFUNCTIONAL OLIGORIBONUCLEASE AND PAP PHOSPHATASE NRNA"/>
    <property type="match status" value="1"/>
</dbReference>
<evidence type="ECO:0000259" key="1">
    <source>
        <dbReference type="Pfam" id="PF01368"/>
    </source>
</evidence>
<dbReference type="InterPro" id="IPR001667">
    <property type="entry name" value="DDH_dom"/>
</dbReference>
<feature type="domain" description="DDH" evidence="1">
    <location>
        <begin position="20"/>
        <end position="155"/>
    </location>
</feature>
<name>A0A1W1EED6_9ZZZZ</name>
<dbReference type="Pfam" id="PF02272">
    <property type="entry name" value="DHHA1"/>
    <property type="match status" value="1"/>
</dbReference>
<dbReference type="Gene3D" id="3.90.1640.10">
    <property type="entry name" value="inorganic pyrophosphatase (n-terminal core)"/>
    <property type="match status" value="1"/>
</dbReference>